<dbReference type="EMBL" id="CP009515">
    <property type="protein sequence ID" value="AKB73859.1"/>
    <property type="molecule type" value="Genomic_DNA"/>
</dbReference>
<dbReference type="PATRIC" id="fig|1434111.4.peg.751"/>
<dbReference type="KEGG" id="mls:MSLAZ_0598"/>
<sequence length="58" mass="6680">MREKKVSEENEERELDFFSKYLSVWVAICIILGTAIGYVFLGFADTLRGMSMQMPQSL</sequence>
<dbReference type="Proteomes" id="UP000033072">
    <property type="component" value="Chromosome"/>
</dbReference>
<name>A0A0E3RZW6_9EURY</name>
<protein>
    <submittedName>
        <fullName evidence="2">Arsenical-resistance protein ACR3</fullName>
    </submittedName>
</protein>
<feature type="transmembrane region" description="Helical" evidence="1">
    <location>
        <begin position="21"/>
        <end position="44"/>
    </location>
</feature>
<proteinExistence type="predicted"/>
<dbReference type="STRING" id="1434111.MSLAZ_0598"/>
<keyword evidence="1" id="KW-1133">Transmembrane helix</keyword>
<accession>A0A0E3RZW6</accession>
<dbReference type="HOGENOM" id="CLU_2968477_0_0_2"/>
<organism evidence="2 3">
    <name type="scientific">Methanosarcina lacustris Z-7289</name>
    <dbReference type="NCBI Taxonomy" id="1434111"/>
    <lineage>
        <taxon>Archaea</taxon>
        <taxon>Methanobacteriati</taxon>
        <taxon>Methanobacteriota</taxon>
        <taxon>Stenosarchaea group</taxon>
        <taxon>Methanomicrobia</taxon>
        <taxon>Methanosarcinales</taxon>
        <taxon>Methanosarcinaceae</taxon>
        <taxon>Methanosarcina</taxon>
    </lineage>
</organism>
<reference evidence="2 3" key="1">
    <citation type="submission" date="2014-07" db="EMBL/GenBank/DDBJ databases">
        <title>Methanogenic archaea and the global carbon cycle.</title>
        <authorList>
            <person name="Henriksen J.R."/>
            <person name="Luke J."/>
            <person name="Reinhart S."/>
            <person name="Benedict M.N."/>
            <person name="Youngblut N.D."/>
            <person name="Metcalf M.E."/>
            <person name="Whitaker R.J."/>
            <person name="Metcalf W.W."/>
        </authorList>
    </citation>
    <scope>NUCLEOTIDE SEQUENCE [LARGE SCALE GENOMIC DNA]</scope>
    <source>
        <strain evidence="2 3">Z-7289</strain>
    </source>
</reference>
<evidence type="ECO:0000313" key="2">
    <source>
        <dbReference type="EMBL" id="AKB73859.1"/>
    </source>
</evidence>
<evidence type="ECO:0000313" key="3">
    <source>
        <dbReference type="Proteomes" id="UP000033072"/>
    </source>
</evidence>
<dbReference type="RefSeq" id="WP_232308684.1">
    <property type="nucleotide sequence ID" value="NZ_CP009515.1"/>
</dbReference>
<evidence type="ECO:0000256" key="1">
    <source>
        <dbReference type="SAM" id="Phobius"/>
    </source>
</evidence>
<dbReference type="GeneID" id="69101504"/>
<dbReference type="AlphaFoldDB" id="A0A0E3RZW6"/>
<keyword evidence="1" id="KW-0472">Membrane</keyword>
<keyword evidence="1" id="KW-0812">Transmembrane</keyword>
<gene>
    <name evidence="2" type="ORF">MSLAZ_0598</name>
</gene>
<keyword evidence="3" id="KW-1185">Reference proteome</keyword>